<organism evidence="9 10">
    <name type="scientific">Microthyrium microscopicum</name>
    <dbReference type="NCBI Taxonomy" id="703497"/>
    <lineage>
        <taxon>Eukaryota</taxon>
        <taxon>Fungi</taxon>
        <taxon>Dikarya</taxon>
        <taxon>Ascomycota</taxon>
        <taxon>Pezizomycotina</taxon>
        <taxon>Dothideomycetes</taxon>
        <taxon>Dothideomycetes incertae sedis</taxon>
        <taxon>Microthyriales</taxon>
        <taxon>Microthyriaceae</taxon>
        <taxon>Microthyrium</taxon>
    </lineage>
</organism>
<proteinExistence type="inferred from homology"/>
<evidence type="ECO:0000313" key="10">
    <source>
        <dbReference type="Proteomes" id="UP000799302"/>
    </source>
</evidence>
<dbReference type="OrthoDB" id="5594999at2759"/>
<keyword evidence="10" id="KW-1185">Reference proteome</keyword>
<dbReference type="PROSITE" id="PS00678">
    <property type="entry name" value="WD_REPEATS_1"/>
    <property type="match status" value="1"/>
</dbReference>
<protein>
    <recommendedName>
        <fullName evidence="11">WD40 repeat-like protein</fullName>
    </recommendedName>
</protein>
<keyword evidence="3 7" id="KW-0853">WD repeat</keyword>
<dbReference type="InterPro" id="IPR019775">
    <property type="entry name" value="WD40_repeat_CS"/>
</dbReference>
<evidence type="ECO:0008006" key="11">
    <source>
        <dbReference type="Google" id="ProtNLM"/>
    </source>
</evidence>
<dbReference type="Gene3D" id="2.130.10.10">
    <property type="entry name" value="YVTN repeat-like/Quinoprotein amine dehydrogenase"/>
    <property type="match status" value="2"/>
</dbReference>
<dbReference type="InterPro" id="IPR001680">
    <property type="entry name" value="WD40_rpt"/>
</dbReference>
<gene>
    <name evidence="9" type="ORF">BT63DRAFT_460652</name>
</gene>
<dbReference type="Pfam" id="PF00400">
    <property type="entry name" value="WD40"/>
    <property type="match status" value="2"/>
</dbReference>
<keyword evidence="2" id="KW-0963">Cytoplasm</keyword>
<reference evidence="9" key="1">
    <citation type="journal article" date="2020" name="Stud. Mycol.">
        <title>101 Dothideomycetes genomes: a test case for predicting lifestyles and emergence of pathogens.</title>
        <authorList>
            <person name="Haridas S."/>
            <person name="Albert R."/>
            <person name="Binder M."/>
            <person name="Bloem J."/>
            <person name="Labutti K."/>
            <person name="Salamov A."/>
            <person name="Andreopoulos B."/>
            <person name="Baker S."/>
            <person name="Barry K."/>
            <person name="Bills G."/>
            <person name="Bluhm B."/>
            <person name="Cannon C."/>
            <person name="Castanera R."/>
            <person name="Culley D."/>
            <person name="Daum C."/>
            <person name="Ezra D."/>
            <person name="Gonzalez J."/>
            <person name="Henrissat B."/>
            <person name="Kuo A."/>
            <person name="Liang C."/>
            <person name="Lipzen A."/>
            <person name="Lutzoni F."/>
            <person name="Magnuson J."/>
            <person name="Mondo S."/>
            <person name="Nolan M."/>
            <person name="Ohm R."/>
            <person name="Pangilinan J."/>
            <person name="Park H.-J."/>
            <person name="Ramirez L."/>
            <person name="Alfaro M."/>
            <person name="Sun H."/>
            <person name="Tritt A."/>
            <person name="Yoshinaga Y."/>
            <person name="Zwiers L.-H."/>
            <person name="Turgeon B."/>
            <person name="Goodwin S."/>
            <person name="Spatafora J."/>
            <person name="Crous P."/>
            <person name="Grigoriev I."/>
        </authorList>
    </citation>
    <scope>NUCLEOTIDE SEQUENCE</scope>
    <source>
        <strain evidence="9">CBS 115976</strain>
    </source>
</reference>
<dbReference type="PANTHER" id="PTHR14344:SF3">
    <property type="entry name" value="WD REPEAT-CONTAINING PROTEIN 6"/>
    <property type="match status" value="1"/>
</dbReference>
<dbReference type="InterPro" id="IPR011047">
    <property type="entry name" value="Quinoprotein_ADH-like_sf"/>
</dbReference>
<sequence>MFSKPKLLPGPEASIKPVTALLSFEQYLIAGEGFHLVVYNKQNGAIVASGQVFDSDSITGIILLGYAIVAPATDRGILRVLVSGGRSLCPVDIRNDSIYLGPLINSLDRILHLDRKCPTQSPQDTIAVVSVLGGLYKYDPRSSECTGIGHINSPTTISEQTILFGATANFGYRAFDQSNQAQDRLTVAAGTANGDISLKVLERVQGPLIPGMHDNWATIKYTQNRAAHPGSVFSVDFLVERGLAASCGDDRYIKIWDLGVDFRQEQAFTACENPLNGVSDPNSWTCLASTIAHEARIWDIRFLHDREGSGLVRLISYSEDATCRLWVLNEDGNTTSLRQVACFNRHSGKNIWSLTYEPKYGVPAEFAAIYTGGGDGAITSALVSPNTWNEKPEIRTWRFSDNIKVMKEPRKEPNFQPSSARSRNNHCRSLAMINRHQTVAISNDGDVVLLRYADSLRALDRFLVTQNPPDELLGEFVLIGSTSTLKGYSVVTFSFLSGSFTIIAGTHYVYFVDMEKSKLSLLRKIDHKILGLWLCGTVTSPSGDTIVYLGMSLHGHRNFELLKLEYDTSQCLEVTAIYFADISDKFGTSSTGTDVVTSCSSVIHQGILCLVLGFRKGSIRIYSHSSDITPSSYKYISLEEIPNAGIQSIHGKETVTHIQWICDSSSNERLHTVSVGRDGHVAISRISLDGVSSSSLVHRLGVPFGTAIEGFWIPPTGQGLYLYGFKSTKFIVYDVLADQELWNIPCGGARRPYTCHFQKLNPEDVLDFIFVWIEGHELKIAHKIRRTDTIIKSGAHGRDIKASAVSSLENGQCDVIATGAEDTIIKLFTQEQQPGRTAAVDLKCSATLRGHTTGIQNLVWSKDGRYLFSSGGFEELFVWRIQPAPLVGIGVICEAKVPRGMEKELELRISGFDVHWCEPEQAFVITLVYAYRSLIKTFLYRPGEESPWTVISRTTAGNAGLTHISYVNNSASAKLNELCFVTAGSDGVVTLWSPKDLRESTTKLDDAPEHTMLLTSQHLSSSIKCLSVLPLGPMETLIGIVGDGSYIAFARLVKSSSLSHKFMQPFTVAGRTVQPQHCAAITTISLYANPKPPVEHIKQSSSNPEERQEREIFAVTAGPDQQLTVTKISVRSTNSADAVEIQSVRQTTTAVADISSIALFPPQSSGIPKMVVCGAGMETWNLDVYEEGPKAAET</sequence>
<feature type="repeat" description="WD" evidence="7">
    <location>
        <begin position="225"/>
        <end position="258"/>
    </location>
</feature>
<evidence type="ECO:0000313" key="9">
    <source>
        <dbReference type="EMBL" id="KAF2664350.1"/>
    </source>
</evidence>
<evidence type="ECO:0000256" key="8">
    <source>
        <dbReference type="SAM" id="Phobius"/>
    </source>
</evidence>
<keyword evidence="8" id="KW-0812">Transmembrane</keyword>
<evidence type="ECO:0000256" key="3">
    <source>
        <dbReference type="ARBA" id="ARBA00022574"/>
    </source>
</evidence>
<dbReference type="SUPFAM" id="SSF50978">
    <property type="entry name" value="WD40 repeat-like"/>
    <property type="match status" value="2"/>
</dbReference>
<dbReference type="PROSITE" id="PS50294">
    <property type="entry name" value="WD_REPEATS_REGION"/>
    <property type="match status" value="1"/>
</dbReference>
<keyword evidence="4" id="KW-0819">tRNA processing</keyword>
<comment type="similarity">
    <text evidence="6">Belongs to the WD repeat WDR6 family.</text>
</comment>
<dbReference type="GO" id="GO:0005737">
    <property type="term" value="C:cytoplasm"/>
    <property type="evidence" value="ECO:0007669"/>
    <property type="project" value="UniProtKB-SubCell"/>
</dbReference>
<evidence type="ECO:0000256" key="1">
    <source>
        <dbReference type="ARBA" id="ARBA00004496"/>
    </source>
</evidence>
<comment type="subcellular location">
    <subcellularLocation>
        <location evidence="1">Cytoplasm</location>
    </subcellularLocation>
</comment>
<dbReference type="Proteomes" id="UP000799302">
    <property type="component" value="Unassembled WGS sequence"/>
</dbReference>
<dbReference type="SMART" id="SM00320">
    <property type="entry name" value="WD40"/>
    <property type="match status" value="5"/>
</dbReference>
<keyword evidence="8" id="KW-1133">Transmembrane helix</keyword>
<dbReference type="InterPro" id="IPR051973">
    <property type="entry name" value="tRNA_Anticodon_Mtase-Reg"/>
</dbReference>
<dbReference type="EMBL" id="MU004243">
    <property type="protein sequence ID" value="KAF2664350.1"/>
    <property type="molecule type" value="Genomic_DNA"/>
</dbReference>
<dbReference type="GO" id="GO:0030488">
    <property type="term" value="P:tRNA methylation"/>
    <property type="evidence" value="ECO:0007669"/>
    <property type="project" value="TreeGrafter"/>
</dbReference>
<evidence type="ECO:0000256" key="4">
    <source>
        <dbReference type="ARBA" id="ARBA00022694"/>
    </source>
</evidence>
<evidence type="ECO:0000256" key="5">
    <source>
        <dbReference type="ARBA" id="ARBA00022737"/>
    </source>
</evidence>
<feature type="repeat" description="WD" evidence="7">
    <location>
        <begin position="848"/>
        <end position="882"/>
    </location>
</feature>
<dbReference type="AlphaFoldDB" id="A0A6A6TX99"/>
<feature type="transmembrane region" description="Helical" evidence="8">
    <location>
        <begin position="488"/>
        <end position="510"/>
    </location>
</feature>
<evidence type="ECO:0000256" key="7">
    <source>
        <dbReference type="PROSITE-ProRule" id="PRU00221"/>
    </source>
</evidence>
<accession>A0A6A6TX99</accession>
<evidence type="ECO:0000256" key="2">
    <source>
        <dbReference type="ARBA" id="ARBA00022490"/>
    </source>
</evidence>
<keyword evidence="5" id="KW-0677">Repeat</keyword>
<dbReference type="SUPFAM" id="SSF50998">
    <property type="entry name" value="Quinoprotein alcohol dehydrogenase-like"/>
    <property type="match status" value="1"/>
</dbReference>
<dbReference type="PROSITE" id="PS50082">
    <property type="entry name" value="WD_REPEATS_2"/>
    <property type="match status" value="2"/>
</dbReference>
<evidence type="ECO:0000256" key="6">
    <source>
        <dbReference type="ARBA" id="ARBA00038255"/>
    </source>
</evidence>
<dbReference type="InterPro" id="IPR036322">
    <property type="entry name" value="WD40_repeat_dom_sf"/>
</dbReference>
<dbReference type="InterPro" id="IPR015943">
    <property type="entry name" value="WD40/YVTN_repeat-like_dom_sf"/>
</dbReference>
<name>A0A6A6TX99_9PEZI</name>
<feature type="transmembrane region" description="Helical" evidence="8">
    <location>
        <begin position="530"/>
        <end position="551"/>
    </location>
</feature>
<keyword evidence="8" id="KW-0472">Membrane</keyword>
<dbReference type="PANTHER" id="PTHR14344">
    <property type="entry name" value="WD REPEAT PROTEIN"/>
    <property type="match status" value="1"/>
</dbReference>